<dbReference type="OrthoDB" id="6227426at2"/>
<keyword evidence="3" id="KW-1185">Reference proteome</keyword>
<evidence type="ECO:0000256" key="1">
    <source>
        <dbReference type="SAM" id="Phobius"/>
    </source>
</evidence>
<sequence>MHYPKFIYEALPYLYFCAGIILIHENTHFIFSIIGSLLFLFGAGIWIVRSNHRRIDITGHFIKSELLQDLSQKLYEFRPFVCLLISLLSVEYIDTSWVEGPSIILLIIAIWILTLRISNRHLNTKKSKDLTSY</sequence>
<accession>A0A1I1RG84</accession>
<keyword evidence="1" id="KW-1133">Transmembrane helix</keyword>
<feature type="transmembrane region" description="Helical" evidence="1">
    <location>
        <begin position="29"/>
        <end position="48"/>
    </location>
</feature>
<feature type="transmembrane region" description="Helical" evidence="1">
    <location>
        <begin position="100"/>
        <end position="118"/>
    </location>
</feature>
<gene>
    <name evidence="2" type="ORF">SAMN02745724_04229</name>
</gene>
<dbReference type="RefSeq" id="WP_091989408.1">
    <property type="nucleotide sequence ID" value="NZ_FOLO01000049.1"/>
</dbReference>
<reference evidence="2 3" key="1">
    <citation type="submission" date="2016-10" db="EMBL/GenBank/DDBJ databases">
        <authorList>
            <person name="de Groot N.N."/>
        </authorList>
    </citation>
    <scope>NUCLEOTIDE SEQUENCE [LARGE SCALE GENOMIC DNA]</scope>
    <source>
        <strain evidence="2 3">DSM 6059</strain>
    </source>
</reference>
<protein>
    <submittedName>
        <fullName evidence="2">Uncharacterized protein</fullName>
    </submittedName>
</protein>
<evidence type="ECO:0000313" key="2">
    <source>
        <dbReference type="EMBL" id="SFD33212.1"/>
    </source>
</evidence>
<dbReference type="Proteomes" id="UP000198862">
    <property type="component" value="Unassembled WGS sequence"/>
</dbReference>
<keyword evidence="1" id="KW-0472">Membrane</keyword>
<dbReference type="AlphaFoldDB" id="A0A1I1RG84"/>
<name>A0A1I1RG84_9GAMM</name>
<proteinExistence type="predicted"/>
<keyword evidence="1" id="KW-0812">Transmembrane</keyword>
<dbReference type="EMBL" id="FOLO01000049">
    <property type="protein sequence ID" value="SFD33212.1"/>
    <property type="molecule type" value="Genomic_DNA"/>
</dbReference>
<organism evidence="2 3">
    <name type="scientific">Pseudoalteromonas denitrificans DSM 6059</name>
    <dbReference type="NCBI Taxonomy" id="1123010"/>
    <lineage>
        <taxon>Bacteria</taxon>
        <taxon>Pseudomonadati</taxon>
        <taxon>Pseudomonadota</taxon>
        <taxon>Gammaproteobacteria</taxon>
        <taxon>Alteromonadales</taxon>
        <taxon>Pseudoalteromonadaceae</taxon>
        <taxon>Pseudoalteromonas</taxon>
    </lineage>
</organism>
<evidence type="ECO:0000313" key="3">
    <source>
        <dbReference type="Proteomes" id="UP000198862"/>
    </source>
</evidence>
<feature type="transmembrane region" description="Helical" evidence="1">
    <location>
        <begin position="7"/>
        <end position="23"/>
    </location>
</feature>
<feature type="transmembrane region" description="Helical" evidence="1">
    <location>
        <begin position="77"/>
        <end position="94"/>
    </location>
</feature>